<sequence>MPSGHFPPVSWLGNSINMTAVTPSDITSVTRSVLSAVRFIEFASSTTQETVGGVIYDVPTNCTIADDVSSGTSSYRTYANGSDAATEFELNSDVSARFMAVSGSVDASYSIAKTFHQKYQYAIFSYDSTLFSVSFEDYMASISSPKLKAMTAGLVPFDSTSTTVVNAYRRFFQNAGSHIITGCNYGARFQLTVWASNESSSVNSSWGVDVAAAFNGLVTSGKFDATVKSTDEYKTFSGYMQKTVSCFGGDSAAAGKLTTQPQDDNVYTWFTDWSKTARDRPDVTSLSLMEIWNIMALAADPGVSARSGDVQTAFQWIVTHPRTHRTKCRLSISSDWGEIGLLTPSAFIVNDPEGAVLPTNIQVFNGTKVRWGVEHTYERDVAIDFIIENDGSPVDIKLSHGSLGMGGATNGRISVVIDQTTVVNDKVVDGVSNSTIQYAVAVSPNTS</sequence>
<name>A0ACB8SHM5_9AGAM</name>
<organism evidence="1 2">
    <name type="scientific">Artomyces pyxidatus</name>
    <dbReference type="NCBI Taxonomy" id="48021"/>
    <lineage>
        <taxon>Eukaryota</taxon>
        <taxon>Fungi</taxon>
        <taxon>Dikarya</taxon>
        <taxon>Basidiomycota</taxon>
        <taxon>Agaricomycotina</taxon>
        <taxon>Agaricomycetes</taxon>
        <taxon>Russulales</taxon>
        <taxon>Auriscalpiaceae</taxon>
        <taxon>Artomyces</taxon>
    </lineage>
</organism>
<gene>
    <name evidence="1" type="ORF">BV25DRAFT_1921516</name>
</gene>
<comment type="caution">
    <text evidence="1">The sequence shown here is derived from an EMBL/GenBank/DDBJ whole genome shotgun (WGS) entry which is preliminary data.</text>
</comment>
<evidence type="ECO:0000313" key="1">
    <source>
        <dbReference type="EMBL" id="KAI0055777.1"/>
    </source>
</evidence>
<dbReference type="Proteomes" id="UP000814140">
    <property type="component" value="Unassembled WGS sequence"/>
</dbReference>
<keyword evidence="2" id="KW-1185">Reference proteome</keyword>
<reference evidence="1" key="2">
    <citation type="journal article" date="2022" name="New Phytol.">
        <title>Evolutionary transition to the ectomycorrhizal habit in the genomes of a hyperdiverse lineage of mushroom-forming fungi.</title>
        <authorList>
            <person name="Looney B."/>
            <person name="Miyauchi S."/>
            <person name="Morin E."/>
            <person name="Drula E."/>
            <person name="Courty P.E."/>
            <person name="Kohler A."/>
            <person name="Kuo A."/>
            <person name="LaButti K."/>
            <person name="Pangilinan J."/>
            <person name="Lipzen A."/>
            <person name="Riley R."/>
            <person name="Andreopoulos W."/>
            <person name="He G."/>
            <person name="Johnson J."/>
            <person name="Nolan M."/>
            <person name="Tritt A."/>
            <person name="Barry K.W."/>
            <person name="Grigoriev I.V."/>
            <person name="Nagy L.G."/>
            <person name="Hibbett D."/>
            <person name="Henrissat B."/>
            <person name="Matheny P.B."/>
            <person name="Labbe J."/>
            <person name="Martin F.M."/>
        </authorList>
    </citation>
    <scope>NUCLEOTIDE SEQUENCE</scope>
    <source>
        <strain evidence="1">HHB10654</strain>
    </source>
</reference>
<protein>
    <submittedName>
        <fullName evidence="1">Uncharacterized protein</fullName>
    </submittedName>
</protein>
<reference evidence="1" key="1">
    <citation type="submission" date="2021-03" db="EMBL/GenBank/DDBJ databases">
        <authorList>
            <consortium name="DOE Joint Genome Institute"/>
            <person name="Ahrendt S."/>
            <person name="Looney B.P."/>
            <person name="Miyauchi S."/>
            <person name="Morin E."/>
            <person name="Drula E."/>
            <person name="Courty P.E."/>
            <person name="Chicoki N."/>
            <person name="Fauchery L."/>
            <person name="Kohler A."/>
            <person name="Kuo A."/>
            <person name="Labutti K."/>
            <person name="Pangilinan J."/>
            <person name="Lipzen A."/>
            <person name="Riley R."/>
            <person name="Andreopoulos W."/>
            <person name="He G."/>
            <person name="Johnson J."/>
            <person name="Barry K.W."/>
            <person name="Grigoriev I.V."/>
            <person name="Nagy L."/>
            <person name="Hibbett D."/>
            <person name="Henrissat B."/>
            <person name="Matheny P.B."/>
            <person name="Labbe J."/>
            <person name="Martin F."/>
        </authorList>
    </citation>
    <scope>NUCLEOTIDE SEQUENCE</scope>
    <source>
        <strain evidence="1">HHB10654</strain>
    </source>
</reference>
<accession>A0ACB8SHM5</accession>
<evidence type="ECO:0000313" key="2">
    <source>
        <dbReference type="Proteomes" id="UP000814140"/>
    </source>
</evidence>
<proteinExistence type="predicted"/>
<dbReference type="EMBL" id="MU277279">
    <property type="protein sequence ID" value="KAI0055777.1"/>
    <property type="molecule type" value="Genomic_DNA"/>
</dbReference>